<dbReference type="GO" id="GO:0010945">
    <property type="term" value="F:coenzyme A diphosphatase activity"/>
    <property type="evidence" value="ECO:0007669"/>
    <property type="project" value="InterPro"/>
</dbReference>
<proteinExistence type="predicted"/>
<dbReference type="Gene3D" id="3.90.79.10">
    <property type="entry name" value="Nucleoside Triphosphate Pyrophosphohydrolase"/>
    <property type="match status" value="1"/>
</dbReference>
<dbReference type="KEGG" id="ati:AL072_12020"/>
<dbReference type="GO" id="GO:0046872">
    <property type="term" value="F:metal ion binding"/>
    <property type="evidence" value="ECO:0007669"/>
    <property type="project" value="UniProtKB-KW"/>
</dbReference>
<dbReference type="InterPro" id="IPR045121">
    <property type="entry name" value="CoAse"/>
</dbReference>
<dbReference type="EMBL" id="CP012401">
    <property type="protein sequence ID" value="ALG71524.1"/>
    <property type="molecule type" value="Genomic_DNA"/>
</dbReference>
<protein>
    <submittedName>
        <fullName evidence="8">NUDIX hydrolase</fullName>
    </submittedName>
</protein>
<evidence type="ECO:0000256" key="5">
    <source>
        <dbReference type="ARBA" id="ARBA00022842"/>
    </source>
</evidence>
<dbReference type="PANTHER" id="PTHR12992:SF11">
    <property type="entry name" value="MITOCHONDRIAL COENZYME A DIPHOSPHATASE NUDT8"/>
    <property type="match status" value="1"/>
</dbReference>
<evidence type="ECO:0000256" key="2">
    <source>
        <dbReference type="ARBA" id="ARBA00001946"/>
    </source>
</evidence>
<reference evidence="8 9" key="2">
    <citation type="journal article" date="2016" name="Genome Announc.">
        <title>Complete Genome Sequence of a Strain of Azospirillum thiophilum Isolated from a Sulfide Spring.</title>
        <authorList>
            <person name="Fomenkov A."/>
            <person name="Vincze T."/>
            <person name="Grabovich M."/>
            <person name="Anton B.P."/>
            <person name="Dubinina G."/>
            <person name="Orlova M."/>
            <person name="Belousova E."/>
            <person name="Roberts R.J."/>
        </authorList>
    </citation>
    <scope>NUCLEOTIDE SEQUENCE [LARGE SCALE GENOMIC DNA]</scope>
    <source>
        <strain evidence="8 9">BV-S</strain>
    </source>
</reference>
<accession>A0AAC8VXX2</accession>
<evidence type="ECO:0000313" key="8">
    <source>
        <dbReference type="EMBL" id="ALG71524.1"/>
    </source>
</evidence>
<dbReference type="SUPFAM" id="SSF55811">
    <property type="entry name" value="Nudix"/>
    <property type="match status" value="1"/>
</dbReference>
<sequence>MEQEGLLRAGQAAWRLSLDDVRRRFPALGEGSAGTDWAVENAVQSNRAPLKIRGDHDLNPGFGPPGALREAAVLVPLVDRAEELTVIFTQRTATLSAHAGQISFPGGRMEPEDGSPEETALRETAEEIGLERARIEIVGRLDTYVTRTGFRVTPVVGVVTPPFILTPDPIEVAEVFEVPLSFILDPANPERHSREFLGKPRWFYAFPYPQRYIWGATAGMLVNLRDVLGAAGEGGQSQESA</sequence>
<dbReference type="InterPro" id="IPR000086">
    <property type="entry name" value="NUDIX_hydrolase_dom"/>
</dbReference>
<keyword evidence="5" id="KW-0460">Magnesium</keyword>
<feature type="domain" description="Nudix hydrolase" evidence="7">
    <location>
        <begin position="68"/>
        <end position="204"/>
    </location>
</feature>
<dbReference type="PROSITE" id="PS51462">
    <property type="entry name" value="NUDIX"/>
    <property type="match status" value="1"/>
</dbReference>
<keyword evidence="6" id="KW-0464">Manganese</keyword>
<dbReference type="InterPro" id="IPR015797">
    <property type="entry name" value="NUDIX_hydrolase-like_dom_sf"/>
</dbReference>
<dbReference type="AlphaFoldDB" id="A0AAC8VXX2"/>
<keyword evidence="4 8" id="KW-0378">Hydrolase</keyword>
<comment type="cofactor">
    <cofactor evidence="2">
        <name>Mg(2+)</name>
        <dbReference type="ChEBI" id="CHEBI:18420"/>
    </cofactor>
</comment>
<evidence type="ECO:0000313" key="9">
    <source>
        <dbReference type="Proteomes" id="UP000069935"/>
    </source>
</evidence>
<evidence type="ECO:0000256" key="3">
    <source>
        <dbReference type="ARBA" id="ARBA00022723"/>
    </source>
</evidence>
<gene>
    <name evidence="8" type="ORF">AL072_12020</name>
</gene>
<comment type="cofactor">
    <cofactor evidence="1">
        <name>Mn(2+)</name>
        <dbReference type="ChEBI" id="CHEBI:29035"/>
    </cofactor>
</comment>
<dbReference type="Proteomes" id="UP000069935">
    <property type="component" value="Chromosome 1"/>
</dbReference>
<evidence type="ECO:0000256" key="1">
    <source>
        <dbReference type="ARBA" id="ARBA00001936"/>
    </source>
</evidence>
<evidence type="ECO:0000256" key="6">
    <source>
        <dbReference type="ARBA" id="ARBA00023211"/>
    </source>
</evidence>
<dbReference type="Pfam" id="PF00293">
    <property type="entry name" value="NUDIX"/>
    <property type="match status" value="1"/>
</dbReference>
<keyword evidence="9" id="KW-1185">Reference proteome</keyword>
<evidence type="ECO:0000259" key="7">
    <source>
        <dbReference type="PROSITE" id="PS51462"/>
    </source>
</evidence>
<dbReference type="CDD" id="cd03426">
    <property type="entry name" value="NUDIX_CoAse_Nudt7"/>
    <property type="match status" value="1"/>
</dbReference>
<evidence type="ECO:0000256" key="4">
    <source>
        <dbReference type="ARBA" id="ARBA00022801"/>
    </source>
</evidence>
<organism evidence="8 9">
    <name type="scientific">Azospirillum thiophilum</name>
    <dbReference type="NCBI Taxonomy" id="528244"/>
    <lineage>
        <taxon>Bacteria</taxon>
        <taxon>Pseudomonadati</taxon>
        <taxon>Pseudomonadota</taxon>
        <taxon>Alphaproteobacteria</taxon>
        <taxon>Rhodospirillales</taxon>
        <taxon>Azospirillaceae</taxon>
        <taxon>Azospirillum</taxon>
    </lineage>
</organism>
<keyword evidence="3" id="KW-0479">Metal-binding</keyword>
<dbReference type="PANTHER" id="PTHR12992">
    <property type="entry name" value="NUDIX HYDROLASE"/>
    <property type="match status" value="1"/>
</dbReference>
<reference evidence="9" key="1">
    <citation type="submission" date="2015-08" db="EMBL/GenBank/DDBJ databases">
        <title>Complete Genome Sequence of Azospirillum thiophilum BV-S.</title>
        <authorList>
            <person name="Fomenkov A."/>
            <person name="Vincze T."/>
            <person name="Grabovich M."/>
            <person name="Dubinina G."/>
            <person name="Orlova M."/>
            <person name="Belousova E."/>
            <person name="Roberts R.J."/>
        </authorList>
    </citation>
    <scope>NUCLEOTIDE SEQUENCE [LARGE SCALE GENOMIC DNA]</scope>
    <source>
        <strain evidence="9">BV-S</strain>
    </source>
</reference>
<name>A0AAC8VXX2_9PROT</name>